<feature type="region of interest" description="Disordered" evidence="5">
    <location>
        <begin position="320"/>
        <end position="352"/>
    </location>
</feature>
<dbReference type="CDD" id="cd06257">
    <property type="entry name" value="DnaJ"/>
    <property type="match status" value="1"/>
</dbReference>
<evidence type="ECO:0000259" key="8">
    <source>
        <dbReference type="PROSITE" id="PS51181"/>
    </source>
</evidence>
<dbReference type="InterPro" id="IPR014020">
    <property type="entry name" value="Tensin_C2-dom"/>
</dbReference>
<dbReference type="PANTHER" id="PTHR22967">
    <property type="entry name" value="SERINE/THREONINE PROTEIN KINASE"/>
    <property type="match status" value="1"/>
</dbReference>
<evidence type="ECO:0000256" key="5">
    <source>
        <dbReference type="SAM" id="MobiDB-lite"/>
    </source>
</evidence>
<dbReference type="Pfam" id="PF00069">
    <property type="entry name" value="Pkinase"/>
    <property type="match status" value="1"/>
</dbReference>
<dbReference type="PANTHER" id="PTHR22967:SF105">
    <property type="entry name" value="CYCLIN-G-ASSOCIATED KINASE"/>
    <property type="match status" value="1"/>
</dbReference>
<dbReference type="PROSITE" id="PS00108">
    <property type="entry name" value="PROTEIN_KINASE_ST"/>
    <property type="match status" value="1"/>
</dbReference>
<feature type="compositionally biased region" description="Polar residues" evidence="5">
    <location>
        <begin position="970"/>
        <end position="986"/>
    </location>
</feature>
<evidence type="ECO:0000313" key="11">
    <source>
        <dbReference type="Proteomes" id="UP001642483"/>
    </source>
</evidence>
<feature type="domain" description="Phosphatase tensin-type" evidence="8">
    <location>
        <begin position="383"/>
        <end position="550"/>
    </location>
</feature>
<feature type="compositionally biased region" description="Polar residues" evidence="5">
    <location>
        <begin position="891"/>
        <end position="907"/>
    </location>
</feature>
<comment type="subcellular location">
    <subcellularLocation>
        <location evidence="1">Cytoplasmic vesicle</location>
        <location evidence="1">Clathrin-coated vesicle</location>
    </subcellularLocation>
</comment>
<feature type="region of interest" description="Disordered" evidence="5">
    <location>
        <begin position="760"/>
        <end position="789"/>
    </location>
</feature>
<evidence type="ECO:0000313" key="10">
    <source>
        <dbReference type="EMBL" id="CAK8688950.1"/>
    </source>
</evidence>
<feature type="compositionally biased region" description="Polar residues" evidence="5">
    <location>
        <begin position="805"/>
        <end position="824"/>
    </location>
</feature>
<dbReference type="Gene3D" id="1.10.287.110">
    <property type="entry name" value="DnaJ domain"/>
    <property type="match status" value="1"/>
</dbReference>
<dbReference type="SUPFAM" id="SSF56112">
    <property type="entry name" value="Protein kinase-like (PK-like)"/>
    <property type="match status" value="1"/>
</dbReference>
<dbReference type="PROSITE" id="PS51182">
    <property type="entry name" value="C2_TENSIN"/>
    <property type="match status" value="1"/>
</dbReference>
<feature type="compositionally biased region" description="Polar residues" evidence="5">
    <location>
        <begin position="870"/>
        <end position="882"/>
    </location>
</feature>
<dbReference type="CDD" id="cd14511">
    <property type="entry name" value="PTP_auxilin-like"/>
    <property type="match status" value="1"/>
</dbReference>
<dbReference type="Gene3D" id="2.60.40.1110">
    <property type="match status" value="1"/>
</dbReference>
<feature type="region of interest" description="Disordered" evidence="5">
    <location>
        <begin position="869"/>
        <end position="952"/>
    </location>
</feature>
<dbReference type="SUPFAM" id="SSF46565">
    <property type="entry name" value="Chaperone J-domain"/>
    <property type="match status" value="1"/>
</dbReference>
<evidence type="ECO:0000259" key="9">
    <source>
        <dbReference type="PROSITE" id="PS51182"/>
    </source>
</evidence>
<accession>A0ABP0GFJ9</accession>
<feature type="compositionally biased region" description="Low complexity" evidence="5">
    <location>
        <begin position="1079"/>
        <end position="1093"/>
    </location>
</feature>
<feature type="domain" description="C2 tensin-type" evidence="9">
    <location>
        <begin position="565"/>
        <end position="709"/>
    </location>
</feature>
<dbReference type="InterPro" id="IPR011009">
    <property type="entry name" value="Kinase-like_dom_sf"/>
</dbReference>
<feature type="compositionally biased region" description="Polar residues" evidence="5">
    <location>
        <begin position="326"/>
        <end position="352"/>
    </location>
</feature>
<evidence type="ECO:0000256" key="2">
    <source>
        <dbReference type="ARBA" id="ARBA00005490"/>
    </source>
</evidence>
<feature type="compositionally biased region" description="Low complexity" evidence="5">
    <location>
        <begin position="1027"/>
        <end position="1040"/>
    </location>
</feature>
<evidence type="ECO:0000256" key="1">
    <source>
        <dbReference type="ARBA" id="ARBA00004132"/>
    </source>
</evidence>
<comment type="caution">
    <text evidence="10">The sequence shown here is derived from an EMBL/GenBank/DDBJ whole genome shotgun (WGS) entry which is preliminary data.</text>
</comment>
<feature type="region of interest" description="Disordered" evidence="5">
    <location>
        <begin position="804"/>
        <end position="834"/>
    </location>
</feature>
<feature type="region of interest" description="Disordered" evidence="5">
    <location>
        <begin position="969"/>
        <end position="1096"/>
    </location>
</feature>
<feature type="domain" description="J" evidence="7">
    <location>
        <begin position="1205"/>
        <end position="1265"/>
    </location>
</feature>
<evidence type="ECO:0000259" key="7">
    <source>
        <dbReference type="PROSITE" id="PS50076"/>
    </source>
</evidence>
<dbReference type="InterPro" id="IPR000719">
    <property type="entry name" value="Prot_kinase_dom"/>
</dbReference>
<dbReference type="InterPro" id="IPR029021">
    <property type="entry name" value="Prot-tyrosine_phosphatase-like"/>
</dbReference>
<reference evidence="10 11" key="1">
    <citation type="submission" date="2024-02" db="EMBL/GenBank/DDBJ databases">
        <authorList>
            <person name="Daric V."/>
            <person name="Darras S."/>
        </authorList>
    </citation>
    <scope>NUCLEOTIDE SEQUENCE [LARGE SCALE GENOMIC DNA]</scope>
</reference>
<feature type="compositionally biased region" description="Polar residues" evidence="5">
    <location>
        <begin position="999"/>
        <end position="1008"/>
    </location>
</feature>
<dbReference type="SUPFAM" id="SSF49562">
    <property type="entry name" value="C2 domain (Calcium/lipid-binding domain, CaLB)"/>
    <property type="match status" value="1"/>
</dbReference>
<dbReference type="InterPro" id="IPR029023">
    <property type="entry name" value="Tensin_phosphatase"/>
</dbReference>
<dbReference type="SMART" id="SM01326">
    <property type="entry name" value="PTEN_C2"/>
    <property type="match status" value="1"/>
</dbReference>
<dbReference type="InterPro" id="IPR008271">
    <property type="entry name" value="Ser/Thr_kinase_AS"/>
</dbReference>
<feature type="compositionally biased region" description="Polar residues" evidence="5">
    <location>
        <begin position="760"/>
        <end position="778"/>
    </location>
</feature>
<feature type="compositionally biased region" description="Polar residues" evidence="5">
    <location>
        <begin position="933"/>
        <end position="952"/>
    </location>
</feature>
<keyword evidence="4" id="KW-0968">Cytoplasmic vesicle</keyword>
<feature type="compositionally biased region" description="Polar residues" evidence="5">
    <location>
        <begin position="1060"/>
        <end position="1073"/>
    </location>
</feature>
<proteinExistence type="inferred from homology"/>
<dbReference type="InterPro" id="IPR001623">
    <property type="entry name" value="DnaJ_domain"/>
</dbReference>
<evidence type="ECO:0000259" key="6">
    <source>
        <dbReference type="PROSITE" id="PS50011"/>
    </source>
</evidence>
<organism evidence="10 11">
    <name type="scientific">Clavelina lepadiformis</name>
    <name type="common">Light-bulb sea squirt</name>
    <name type="synonym">Ascidia lepadiformis</name>
    <dbReference type="NCBI Taxonomy" id="159417"/>
    <lineage>
        <taxon>Eukaryota</taxon>
        <taxon>Metazoa</taxon>
        <taxon>Chordata</taxon>
        <taxon>Tunicata</taxon>
        <taxon>Ascidiacea</taxon>
        <taxon>Aplousobranchia</taxon>
        <taxon>Clavelinidae</taxon>
        <taxon>Clavelina</taxon>
    </lineage>
</organism>
<dbReference type="PROSITE" id="PS50076">
    <property type="entry name" value="DNAJ_2"/>
    <property type="match status" value="1"/>
</dbReference>
<dbReference type="SMART" id="SM00220">
    <property type="entry name" value="S_TKc"/>
    <property type="match status" value="1"/>
</dbReference>
<evidence type="ECO:0008006" key="12">
    <source>
        <dbReference type="Google" id="ProtNLM"/>
    </source>
</evidence>
<dbReference type="Gene3D" id="1.10.510.10">
    <property type="entry name" value="Transferase(Phosphotransferase) domain 1"/>
    <property type="match status" value="1"/>
</dbReference>
<evidence type="ECO:0000256" key="3">
    <source>
        <dbReference type="ARBA" id="ARBA00022741"/>
    </source>
</evidence>
<dbReference type="InterPro" id="IPR036869">
    <property type="entry name" value="J_dom_sf"/>
</dbReference>
<sequence length="1269" mass="139977">MSFLKSALDFVSGSSADNDFVGSFVELGRQKLHVNRVIAEGGFALVYEASDPSGKLYALKRLLSHEDSKSKEILREIQYLKRLTGHPNIVQYVSAASISKNESGHGKDEYLLCTEYCAGGQLVDVMRRRGGPLPIDEILKAYYQTCAAVRHLHKQKPPIIHRDLKVENLLLTTEGIVKLCDFGSATVSSHYPDHTWTAAQRSQVEEEILRNTTPMYRTPEMIDMYSNYPINEMQDIWAMGCILYLLCFNKHPFEDSARLAILNGNFTIPSNDRQYTLFHPLIKSILQIKPNNRPPAAVIAEQIVEFAAARNVDPKSPIDLCKKISNPATSQPQSDDSFANSTPSQPSVNGSSADASGIFSMMRGGAGKLLTNIRDTSNKVVQSVASYAKSDLDVTYLTSKIAVMSYPADGMEATYKNNIDEVCAYLDSKHKDHYAVYNLTTRQYNAARFHHRVVNLGWTARNAPTLHTLFTLCKHIIQWMKKDTSNVAVIHCLDGKAQSAIVACSLLVMCGLFSTAEAALFMFSIKRMPPGITPSHRRYIEYICEMTSGPPEEPLPQGTIFYPHSYHITIKKVEMSPVPLFNRMRNGCRPFSEVYIGEQRVCSTSADYDSMRQFTTDESRAEIQVGAGVGGRAGSDVTLILYHARQILGGKLQLQAKQTGVKMFQVQFNTGFVPPNATHIHFKTYDLDACDIQEKYPDGFCVTIQIEVHRDGKAVPLDLWKGFSMKGINPKMLFSTKEEQTEVLQKFGHAEDQLEPSISYTLSGGQQSTQRASASLKQSEPPEEKVQAGKSNFFSTLDWEDDSKTSNIVPVGHTQQGSTDSNSSGGQGAEHASNSIESGRFEANFSDAFGSSTAQQDVDLLGLISDVSEQHSVQPRTSSDPPSNFELLSGVDSSSATASFSQNNSSEGDLLGGFGNNQYTSEKMGDNFDPFASLSSSVPAAKPNASSQNSTETNDVMNQFASFDPFASAKSHSSLNNQAQVNQESMKPQPDLFDPFAPSSGTAQQSKPNLMGSCSEPVKTGPKTNTQQPVNQGFQQQQKQASYDPFAGIGSFSKPAPKTLNGQQTGSRGTAAQANARFSAPSQAHSSASSNFSNLQTNNRYQQPTQIKPSKSNYNVGGFSAGQSWKSNVKPQVKENAFNDLLSSSGFTATKRLEAQKKLADLRREAQTSQLDPEKAKILDWIEGKERNIRALLSTLHTVLWEEESKWKECGMHQLVQANDVKKMYRKACLIVHPDKATGKPHEEFAKLIFMELNDAWAEFEEKGMQNLC</sequence>
<gene>
    <name evidence="10" type="ORF">CVLEPA_LOCUS20950</name>
</gene>
<dbReference type="InterPro" id="IPR035892">
    <property type="entry name" value="C2_domain_sf"/>
</dbReference>
<dbReference type="Proteomes" id="UP001642483">
    <property type="component" value="Unassembled WGS sequence"/>
</dbReference>
<dbReference type="EMBL" id="CAWYQH010000108">
    <property type="protein sequence ID" value="CAK8688950.1"/>
    <property type="molecule type" value="Genomic_DNA"/>
</dbReference>
<comment type="similarity">
    <text evidence="2">Belongs to the protein kinase superfamily. AGC Ser/Thr protein kinase family. PKC subfamily.</text>
</comment>
<dbReference type="PROSITE" id="PS51181">
    <property type="entry name" value="PPASE_TENSIN"/>
    <property type="match status" value="1"/>
</dbReference>
<feature type="domain" description="Protein kinase" evidence="6">
    <location>
        <begin position="32"/>
        <end position="307"/>
    </location>
</feature>
<evidence type="ECO:0000256" key="4">
    <source>
        <dbReference type="ARBA" id="ARBA00023329"/>
    </source>
</evidence>
<keyword evidence="3" id="KW-0547">Nucleotide-binding</keyword>
<protein>
    <recommendedName>
        <fullName evidence="12">Cyclin-G-associated kinase</fullName>
    </recommendedName>
</protein>
<dbReference type="SUPFAM" id="SSF52799">
    <property type="entry name" value="(Phosphotyrosine protein) phosphatases II"/>
    <property type="match status" value="1"/>
</dbReference>
<dbReference type="Gene3D" id="3.90.190.10">
    <property type="entry name" value="Protein tyrosine phosphatase superfamily"/>
    <property type="match status" value="1"/>
</dbReference>
<keyword evidence="11" id="KW-1185">Reference proteome</keyword>
<name>A0ABP0GFJ9_CLALP</name>
<dbReference type="PROSITE" id="PS50011">
    <property type="entry name" value="PROTEIN_KINASE_DOM"/>
    <property type="match status" value="1"/>
</dbReference>
<dbReference type="Pfam" id="PF10409">
    <property type="entry name" value="PTEN_C2"/>
    <property type="match status" value="1"/>
</dbReference>